<feature type="region of interest" description="Disordered" evidence="1">
    <location>
        <begin position="64"/>
        <end position="87"/>
    </location>
</feature>
<dbReference type="Pfam" id="PF07070">
    <property type="entry name" value="Spo0M"/>
    <property type="match status" value="1"/>
</dbReference>
<reference evidence="2 3" key="1">
    <citation type="submission" date="2015-12" db="EMBL/GenBank/DDBJ databases">
        <title>Genome sequence of Tistrella mobilis MCCC 1A02139.</title>
        <authorList>
            <person name="Lu L."/>
            <person name="Lai Q."/>
            <person name="Shao Z."/>
            <person name="Qian P."/>
        </authorList>
    </citation>
    <scope>NUCLEOTIDE SEQUENCE [LARGE SCALE GENOMIC DNA]</scope>
    <source>
        <strain evidence="2 3">MCCC 1A02139</strain>
    </source>
</reference>
<evidence type="ECO:0000313" key="3">
    <source>
        <dbReference type="Proteomes" id="UP000075787"/>
    </source>
</evidence>
<dbReference type="EMBL" id="LPZR01000176">
    <property type="protein sequence ID" value="KYO51301.1"/>
    <property type="molecule type" value="Genomic_DNA"/>
</dbReference>
<proteinExistence type="predicted"/>
<dbReference type="RefSeq" id="WP_062766556.1">
    <property type="nucleotide sequence ID" value="NZ_CP121043.1"/>
</dbReference>
<comment type="caution">
    <text evidence="2">The sequence shown here is derived from an EMBL/GenBank/DDBJ whole genome shotgun (WGS) entry which is preliminary data.</text>
</comment>
<evidence type="ECO:0000313" key="2">
    <source>
        <dbReference type="EMBL" id="KYO51301.1"/>
    </source>
</evidence>
<evidence type="ECO:0008006" key="4">
    <source>
        <dbReference type="Google" id="ProtNLM"/>
    </source>
</evidence>
<protein>
    <recommendedName>
        <fullName evidence="4">Sporulation protein</fullName>
    </recommendedName>
</protein>
<evidence type="ECO:0000256" key="1">
    <source>
        <dbReference type="SAM" id="MobiDB-lite"/>
    </source>
</evidence>
<dbReference type="PANTHER" id="PTHR40053:SF1">
    <property type="entry name" value="SPORULATION-CONTROL PROTEIN SPO0M"/>
    <property type="match status" value="1"/>
</dbReference>
<dbReference type="AlphaFoldDB" id="A0A162KHR0"/>
<dbReference type="OrthoDB" id="2351239at2"/>
<gene>
    <name evidence="2" type="ORF">AUP44_09555</name>
</gene>
<organism evidence="2 3">
    <name type="scientific">Tistrella mobilis</name>
    <dbReference type="NCBI Taxonomy" id="171437"/>
    <lineage>
        <taxon>Bacteria</taxon>
        <taxon>Pseudomonadati</taxon>
        <taxon>Pseudomonadota</taxon>
        <taxon>Alphaproteobacteria</taxon>
        <taxon>Geminicoccales</taxon>
        <taxon>Geminicoccaceae</taxon>
        <taxon>Tistrella</taxon>
    </lineage>
</organism>
<accession>A0A162KHR0</accession>
<dbReference type="PANTHER" id="PTHR40053">
    <property type="entry name" value="SPORULATION-CONTROL PROTEIN SPO0M"/>
    <property type="match status" value="1"/>
</dbReference>
<dbReference type="InterPro" id="IPR009776">
    <property type="entry name" value="Spore_0_M"/>
</dbReference>
<dbReference type="Proteomes" id="UP000075787">
    <property type="component" value="Unassembled WGS sequence"/>
</dbReference>
<name>A0A162KHR0_9PROT</name>
<dbReference type="GeneID" id="97239498"/>
<sequence>MIKTMLGAAGTPALAVETVPALREVRVGEVLDGVVEIEGGVAALHIARVTLDLVVRALIHPDPRRQPKAEGAAGEGAAGEGEDAPEPHHGLIMIAAETIATDLTLDPGQLLALPFAIEIPAHAPLSLGVSTAGLRTRVEVDGAQDGADGDAIRILPDRWTGAVLDAMEHLDFRLAEAEVEHVPGDACPFFQTFVFRPMSLRDLRVECVDIAFRPRDHGVHVDLVVDNRGSLFTAAREGRVGLDIDDELLDMGADAVADLLREEIDRLKGPIVA</sequence>